<dbReference type="RefSeq" id="WP_179720576.1">
    <property type="nucleotide sequence ID" value="NZ_JACBZT010000001.1"/>
</dbReference>
<dbReference type="PANTHER" id="PTHR40758:SF1">
    <property type="entry name" value="CONSERVED PROTEIN"/>
    <property type="match status" value="1"/>
</dbReference>
<dbReference type="Proteomes" id="UP000541969">
    <property type="component" value="Unassembled WGS sequence"/>
</dbReference>
<dbReference type="Gene3D" id="1.20.120.450">
    <property type="entry name" value="dinb family like domain"/>
    <property type="match status" value="1"/>
</dbReference>
<gene>
    <name evidence="3" type="ORF">GGQ55_004465</name>
</gene>
<evidence type="ECO:0000259" key="2">
    <source>
        <dbReference type="Pfam" id="PF11716"/>
    </source>
</evidence>
<dbReference type="SUPFAM" id="SSF109854">
    <property type="entry name" value="DinB/YfiT-like putative metalloenzymes"/>
    <property type="match status" value="1"/>
</dbReference>
<evidence type="ECO:0000313" key="3">
    <source>
        <dbReference type="EMBL" id="NYJ08187.1"/>
    </source>
</evidence>
<dbReference type="InterPro" id="IPR017517">
    <property type="entry name" value="Maleyloyr_isom"/>
</dbReference>
<dbReference type="PANTHER" id="PTHR40758">
    <property type="entry name" value="CONSERVED PROTEIN"/>
    <property type="match status" value="1"/>
</dbReference>
<name>A0A853CKU3_9ACTN</name>
<accession>A0A853CKU3</accession>
<dbReference type="AlphaFoldDB" id="A0A853CKU3"/>
<dbReference type="InterPro" id="IPR024344">
    <property type="entry name" value="MDMPI_metal-binding"/>
</dbReference>
<dbReference type="InterPro" id="IPR010872">
    <property type="entry name" value="MDMPI_C-term_domain"/>
</dbReference>
<dbReference type="InterPro" id="IPR034660">
    <property type="entry name" value="DinB/YfiT-like"/>
</dbReference>
<dbReference type="GO" id="GO:0005886">
    <property type="term" value="C:plasma membrane"/>
    <property type="evidence" value="ECO:0007669"/>
    <property type="project" value="TreeGrafter"/>
</dbReference>
<proteinExistence type="predicted"/>
<dbReference type="EMBL" id="JACBZT010000001">
    <property type="protein sequence ID" value="NYJ08187.1"/>
    <property type="molecule type" value="Genomic_DNA"/>
</dbReference>
<reference evidence="3 4" key="1">
    <citation type="submission" date="2020-07" db="EMBL/GenBank/DDBJ databases">
        <title>Sequencing the genomes of 1000 actinobacteria strains.</title>
        <authorList>
            <person name="Klenk H.-P."/>
        </authorList>
    </citation>
    <scope>NUCLEOTIDE SEQUENCE [LARGE SCALE GENOMIC DNA]</scope>
    <source>
        <strain evidence="3 4">DSM 104001</strain>
    </source>
</reference>
<dbReference type="Pfam" id="PF11716">
    <property type="entry name" value="MDMPI_N"/>
    <property type="match status" value="1"/>
</dbReference>
<evidence type="ECO:0000313" key="4">
    <source>
        <dbReference type="Proteomes" id="UP000541969"/>
    </source>
</evidence>
<sequence length="238" mass="25808">MELDEYLPVLQRTNKRFAEAAAGAVRAHGWRARVPGCPDWDVADLVWHLAEVQHFWAWIVGSRAQDPSGYAEPDRLPDDELPAFLAASSAELEAALDGAEPAEPVWTWAPRRDVAFVLRRQVVEAVVHTADIELVLDDLRPIPADVALDAIDEWLEIELPAALPDGPPAGAHPVVLHAVDADAERTLFPGTRPFPIAALTGNAGDLLLALWRRVGIEVLTVDGDPATAAAMLNLVTLE</sequence>
<dbReference type="NCBIfam" id="TIGR03083">
    <property type="entry name" value="maleylpyruvate isomerase family mycothiol-dependent enzyme"/>
    <property type="match status" value="1"/>
</dbReference>
<organism evidence="3 4">
    <name type="scientific">Petropleomorpha daqingensis</name>
    <dbReference type="NCBI Taxonomy" id="2026353"/>
    <lineage>
        <taxon>Bacteria</taxon>
        <taxon>Bacillati</taxon>
        <taxon>Actinomycetota</taxon>
        <taxon>Actinomycetes</taxon>
        <taxon>Geodermatophilales</taxon>
        <taxon>Geodermatophilaceae</taxon>
        <taxon>Petropleomorpha</taxon>
    </lineage>
</organism>
<protein>
    <submittedName>
        <fullName evidence="3">Uncharacterized protein (TIGR03083 family)</fullName>
    </submittedName>
</protein>
<comment type="caution">
    <text evidence="3">The sequence shown here is derived from an EMBL/GenBank/DDBJ whole genome shotgun (WGS) entry which is preliminary data.</text>
</comment>
<dbReference type="GO" id="GO:0046872">
    <property type="term" value="F:metal ion binding"/>
    <property type="evidence" value="ECO:0007669"/>
    <property type="project" value="InterPro"/>
</dbReference>
<keyword evidence="4" id="KW-1185">Reference proteome</keyword>
<dbReference type="Pfam" id="PF07398">
    <property type="entry name" value="MDMPI_C"/>
    <property type="match status" value="1"/>
</dbReference>
<evidence type="ECO:0000259" key="1">
    <source>
        <dbReference type="Pfam" id="PF07398"/>
    </source>
</evidence>
<feature type="domain" description="Mycothiol-dependent maleylpyruvate isomerase metal-binding" evidence="2">
    <location>
        <begin position="18"/>
        <end position="133"/>
    </location>
</feature>
<feature type="domain" description="MDMPI C-terminal" evidence="1">
    <location>
        <begin position="145"/>
        <end position="229"/>
    </location>
</feature>